<dbReference type="InterPro" id="IPR036034">
    <property type="entry name" value="PDZ_sf"/>
</dbReference>
<sequence>MGGDIESRITDIVNEMRSSVVSIITTRLMVDEWLNAAPVRGIGTGFFIDNEHVVTANHVVQDATELIVVTPGGDEYEGELLGRDPEFDAALIRVSGARSIKSVKLGDSDKLKVGQMVIAMGYPLGLLGEPTVTLGVVSAISRSIRTPVGVLEGLIQTDAAINPGNSGGPLLNLDGEVIGMNTAIIAGAQGIGFAVPINLVKLTIDEILRFGRVVRPRLGIYGIDLNKPMAKYFKLPVDKGVLVVGVVPGSPADDAGIRQGDVITAIDDEELSSIVQLKVHLTKKFIDGVNTFDLMVTRGRTRYRIKVSI</sequence>
<keyword evidence="2" id="KW-0378">Hydrolase</keyword>
<gene>
    <name evidence="5" type="ORF">GCM10007112_13510</name>
    <name evidence="4" type="ORF">Vsou_22420</name>
</gene>
<dbReference type="Gene3D" id="2.40.10.120">
    <property type="match status" value="1"/>
</dbReference>
<protein>
    <submittedName>
        <fullName evidence="5">2-alkenal reductase</fullName>
    </submittedName>
</protein>
<dbReference type="AlphaFoldDB" id="A0A830EEP0"/>
<dbReference type="OrthoDB" id="350578at2157"/>
<name>A0A830EEP0_9CREN</name>
<dbReference type="SUPFAM" id="SSF50494">
    <property type="entry name" value="Trypsin-like serine proteases"/>
    <property type="match status" value="1"/>
</dbReference>
<evidence type="ECO:0000313" key="5">
    <source>
        <dbReference type="EMBL" id="GGI78029.1"/>
    </source>
</evidence>
<evidence type="ECO:0000313" key="4">
    <source>
        <dbReference type="EMBL" id="BDR93149.1"/>
    </source>
</evidence>
<dbReference type="GO" id="GO:0004252">
    <property type="term" value="F:serine-type endopeptidase activity"/>
    <property type="evidence" value="ECO:0007669"/>
    <property type="project" value="InterPro"/>
</dbReference>
<evidence type="ECO:0000313" key="7">
    <source>
        <dbReference type="Proteomes" id="UP001060771"/>
    </source>
</evidence>
<dbReference type="PANTHER" id="PTHR43343:SF3">
    <property type="entry name" value="PROTEASE DO-LIKE 8, CHLOROPLASTIC"/>
    <property type="match status" value="1"/>
</dbReference>
<dbReference type="EMBL" id="AP026830">
    <property type="protein sequence ID" value="BDR93149.1"/>
    <property type="molecule type" value="Genomic_DNA"/>
</dbReference>
<dbReference type="InterPro" id="IPR001940">
    <property type="entry name" value="Peptidase_S1C"/>
</dbReference>
<evidence type="ECO:0000313" key="6">
    <source>
        <dbReference type="Proteomes" id="UP000657075"/>
    </source>
</evidence>
<keyword evidence="1" id="KW-0645">Protease</keyword>
<evidence type="ECO:0000259" key="3">
    <source>
        <dbReference type="PROSITE" id="PS50106"/>
    </source>
</evidence>
<reference evidence="7" key="3">
    <citation type="submission" date="2022-09" db="EMBL/GenBank/DDBJ databases">
        <title>Complete genome sequence of Vulcanisaeta souniana.</title>
        <authorList>
            <person name="Kato S."/>
            <person name="Itoh T."/>
            <person name="Ohkuma M."/>
        </authorList>
    </citation>
    <scope>NUCLEOTIDE SEQUENCE [LARGE SCALE GENOMIC DNA]</scope>
    <source>
        <strain evidence="7">JCM 11219</strain>
    </source>
</reference>
<dbReference type="GO" id="GO:0006508">
    <property type="term" value="P:proteolysis"/>
    <property type="evidence" value="ECO:0007669"/>
    <property type="project" value="UniProtKB-KW"/>
</dbReference>
<feature type="domain" description="PDZ" evidence="3">
    <location>
        <begin position="219"/>
        <end position="274"/>
    </location>
</feature>
<dbReference type="Pfam" id="PF17820">
    <property type="entry name" value="PDZ_6"/>
    <property type="match status" value="1"/>
</dbReference>
<dbReference type="PANTHER" id="PTHR43343">
    <property type="entry name" value="PEPTIDASE S12"/>
    <property type="match status" value="1"/>
</dbReference>
<dbReference type="Gene3D" id="2.30.42.10">
    <property type="match status" value="1"/>
</dbReference>
<keyword evidence="7" id="KW-1185">Reference proteome</keyword>
<dbReference type="InterPro" id="IPR001478">
    <property type="entry name" value="PDZ"/>
</dbReference>
<dbReference type="PRINTS" id="PR00834">
    <property type="entry name" value="PROTEASES2C"/>
</dbReference>
<dbReference type="InterPro" id="IPR051201">
    <property type="entry name" value="Chloro_Bact_Ser_Proteases"/>
</dbReference>
<dbReference type="PROSITE" id="PS50106">
    <property type="entry name" value="PDZ"/>
    <property type="match status" value="1"/>
</dbReference>
<proteinExistence type="predicted"/>
<evidence type="ECO:0000256" key="1">
    <source>
        <dbReference type="ARBA" id="ARBA00022670"/>
    </source>
</evidence>
<reference evidence="5" key="2">
    <citation type="submission" date="2020-09" db="EMBL/GenBank/DDBJ databases">
        <authorList>
            <person name="Sun Q."/>
            <person name="Ohkuma M."/>
        </authorList>
    </citation>
    <scope>NUCLEOTIDE SEQUENCE</scope>
    <source>
        <strain evidence="5">JCM 11219</strain>
    </source>
</reference>
<dbReference type="RefSeq" id="WP_188603259.1">
    <property type="nucleotide sequence ID" value="NZ_AP026830.1"/>
</dbReference>
<dbReference type="SUPFAM" id="SSF50156">
    <property type="entry name" value="PDZ domain-like"/>
    <property type="match status" value="1"/>
</dbReference>
<organism evidence="5 6">
    <name type="scientific">Vulcanisaeta souniana JCM 11219</name>
    <dbReference type="NCBI Taxonomy" id="1293586"/>
    <lineage>
        <taxon>Archaea</taxon>
        <taxon>Thermoproteota</taxon>
        <taxon>Thermoprotei</taxon>
        <taxon>Thermoproteales</taxon>
        <taxon>Thermoproteaceae</taxon>
        <taxon>Vulcanisaeta</taxon>
    </lineage>
</organism>
<dbReference type="Proteomes" id="UP000657075">
    <property type="component" value="Unassembled WGS sequence"/>
</dbReference>
<reference evidence="5" key="1">
    <citation type="journal article" date="2014" name="Int. J. Syst. Evol. Microbiol.">
        <title>Complete genome sequence of Corynebacterium casei LMG S-19264T (=DSM 44701T), isolated from a smear-ripened cheese.</title>
        <authorList>
            <consortium name="US DOE Joint Genome Institute (JGI-PGF)"/>
            <person name="Walter F."/>
            <person name="Albersmeier A."/>
            <person name="Kalinowski J."/>
            <person name="Ruckert C."/>
        </authorList>
    </citation>
    <scope>NUCLEOTIDE SEQUENCE</scope>
    <source>
        <strain evidence="5">JCM 11219</strain>
    </source>
</reference>
<reference evidence="4" key="4">
    <citation type="journal article" date="2023" name="Microbiol. Resour. Announc.">
        <title>Complete Genome Sequence of Vulcanisaeta souniana Strain IC-059, a Hyperthermophilic Archaeon Isolated from Hot Spring Water in Japan.</title>
        <authorList>
            <person name="Kato S."/>
            <person name="Itoh T."/>
            <person name="Wu L."/>
            <person name="Ma J."/>
            <person name="Ohkuma M."/>
        </authorList>
    </citation>
    <scope>NUCLEOTIDE SEQUENCE</scope>
    <source>
        <strain evidence="4">JCM 11219</strain>
    </source>
</reference>
<dbReference type="InterPro" id="IPR041489">
    <property type="entry name" value="PDZ_6"/>
</dbReference>
<dbReference type="Proteomes" id="UP001060771">
    <property type="component" value="Chromosome"/>
</dbReference>
<dbReference type="EMBL" id="BMNM01000005">
    <property type="protein sequence ID" value="GGI78029.1"/>
    <property type="molecule type" value="Genomic_DNA"/>
</dbReference>
<dbReference type="InterPro" id="IPR009003">
    <property type="entry name" value="Peptidase_S1_PA"/>
</dbReference>
<dbReference type="Pfam" id="PF13365">
    <property type="entry name" value="Trypsin_2"/>
    <property type="match status" value="1"/>
</dbReference>
<dbReference type="GeneID" id="76207784"/>
<accession>A0A830EEP0</accession>
<evidence type="ECO:0000256" key="2">
    <source>
        <dbReference type="ARBA" id="ARBA00022801"/>
    </source>
</evidence>
<dbReference type="SMART" id="SM00228">
    <property type="entry name" value="PDZ"/>
    <property type="match status" value="1"/>
</dbReference>